<dbReference type="AlphaFoldDB" id="A0A0A8J3C1"/>
<dbReference type="PANTHER" id="PTHR22916:SF67">
    <property type="entry name" value="COLANIC ACID BIOSYNTHESIS GLYCOSYL TRANSFERASE WCAE-RELATED"/>
    <property type="match status" value="1"/>
</dbReference>
<dbReference type="RefSeq" id="WP_061354374.1">
    <property type="nucleotide sequence ID" value="NZ_CP019245.1"/>
</dbReference>
<dbReference type="GO" id="GO:0016758">
    <property type="term" value="F:hexosyltransferase activity"/>
    <property type="evidence" value="ECO:0007669"/>
    <property type="project" value="UniProtKB-ARBA"/>
</dbReference>
<dbReference type="InterPro" id="IPR029044">
    <property type="entry name" value="Nucleotide-diphossugar_trans"/>
</dbReference>
<keyword evidence="2" id="KW-0808">Transferase</keyword>
<organism evidence="2">
    <name type="scientific">Escherichia coli</name>
    <dbReference type="NCBI Taxonomy" id="562"/>
    <lineage>
        <taxon>Bacteria</taxon>
        <taxon>Pseudomonadati</taxon>
        <taxon>Pseudomonadota</taxon>
        <taxon>Gammaproteobacteria</taxon>
        <taxon>Enterobacterales</taxon>
        <taxon>Enterobacteriaceae</taxon>
        <taxon>Escherichia</taxon>
    </lineage>
</organism>
<sequence length="249" mass="28680">MKPLITVITVVYNDSKGLTKTINSLKLQTNLTNVEFIVVDGNSSDSTIEIIKSSKVITKYIIEDDHGIYDAMNKGIDLATGNWILFLNAGDVFYNDDVLRKLNDTIMNLHESINFIYSDYLSGGVIYKQFLSLDFLASHMINHQNIVYKTELLKDKGYSTKYKFCSDYKHILDNYFIINPYKTGYIIAAFDNTGVSSQVVNKYKMWLERLNAVWSSKLSLQAKIKLSKRGWVALPYQFIRFVIIKMRML</sequence>
<reference evidence="2" key="1">
    <citation type="journal article" date="2014" name="DNA Res.">
        <title>A complete view of the genetic diversity of the Escherichia coli O-antigen biosynthesis gene cluster.</title>
        <authorList>
            <person name="Iguchi A."/>
            <person name="Iyoda S."/>
            <person name="Kikuchi T."/>
            <person name="Ogura Y."/>
            <person name="Katsura K."/>
            <person name="Ohnishi M."/>
            <person name="Hayashi T."/>
            <person name="Thomson N.R."/>
        </authorList>
    </citation>
    <scope>NUCLEOTIDE SEQUENCE</scope>
    <source>
        <strain evidence="2">H710C</strain>
    </source>
</reference>
<feature type="domain" description="Glycosyltransferase 2-like" evidence="1">
    <location>
        <begin position="6"/>
        <end position="108"/>
    </location>
</feature>
<evidence type="ECO:0000259" key="1">
    <source>
        <dbReference type="Pfam" id="PF00535"/>
    </source>
</evidence>
<proteinExistence type="predicted"/>
<evidence type="ECO:0000313" key="2">
    <source>
        <dbReference type="EMBL" id="BAQ00894.1"/>
    </source>
</evidence>
<dbReference type="Pfam" id="PF00535">
    <property type="entry name" value="Glycos_transf_2"/>
    <property type="match status" value="1"/>
</dbReference>
<name>A0A0A8J3C1_ECOLX</name>
<dbReference type="EMBL" id="AB811617">
    <property type="protein sequence ID" value="BAQ00894.1"/>
    <property type="molecule type" value="Genomic_DNA"/>
</dbReference>
<dbReference type="PANTHER" id="PTHR22916">
    <property type="entry name" value="GLYCOSYLTRANSFERASE"/>
    <property type="match status" value="1"/>
</dbReference>
<protein>
    <submittedName>
        <fullName evidence="2">Putative glycosyltransferase</fullName>
    </submittedName>
</protein>
<accession>A0A0A8J3C1</accession>
<dbReference type="SUPFAM" id="SSF53448">
    <property type="entry name" value="Nucleotide-diphospho-sugar transferases"/>
    <property type="match status" value="1"/>
</dbReference>
<dbReference type="Gene3D" id="3.90.550.10">
    <property type="entry name" value="Spore Coat Polysaccharide Biosynthesis Protein SpsA, Chain A"/>
    <property type="match status" value="1"/>
</dbReference>
<dbReference type="InterPro" id="IPR001173">
    <property type="entry name" value="Glyco_trans_2-like"/>
</dbReference>